<dbReference type="Proteomes" id="UP000434916">
    <property type="component" value="Unassembled WGS sequence"/>
</dbReference>
<evidence type="ECO:0000313" key="8">
    <source>
        <dbReference type="Proteomes" id="UP000482671"/>
    </source>
</evidence>
<dbReference type="EMBL" id="BQNZ01000001">
    <property type="protein sequence ID" value="GKH70887.1"/>
    <property type="molecule type" value="Genomic_DNA"/>
</dbReference>
<proteinExistence type="predicted"/>
<dbReference type="CDD" id="cd12797">
    <property type="entry name" value="M23_peptidase"/>
    <property type="match status" value="1"/>
</dbReference>
<sequence length="556" mass="63739">MYKLYIAILFFFIQTISAQQLRQPFDFPILLSGNFGELRNNHFHSGIDFKTQGVEGKPIHAVQDGYVSRISVSPWGYGNGLYLTHPDGTTTVYGHLQRFAPSIARYIKTQQYEQESFNVNLFLDPDQLPVKKGEIVAYSGNTGSSGGPHLHFEVRDTESEEVLDPIEYFKEKITDTRAPKIQGILVCPQPGKGVVNGSSRKLELKPVTAKNGKQTITGKIEAWGEIGLAVKAYDYMDNTTNIYGVKDITLRQDSQIIYHSNLDRFAFDETRYLNSYVDYEEWKERRSFYMRSFVEPGNRLRFNESINRGIIHIEEEKTYHLTYTLADAFGNTTRLSVWIEGKEQEIPEIETEGTELFHWMADNRFGAKGIRMTIPKGNLYDDLYFRYSVKEDSTALADTHILHNRPVPLHSSARLSLRLRVDTLENKQQYGIIRTQKGRRSWIGGTYRNGWIDGTIKELGNYTVGQDLKAPTITPLGANTWISKQAFVFRLSDNLSGVQTYRGEIDGQYVLFEMNSKSVITYKFDKERLKKGKHTLKLTVTDAAGNRSEYKYSFVW</sequence>
<evidence type="ECO:0000313" key="6">
    <source>
        <dbReference type="Proteomes" id="UP000434916"/>
    </source>
</evidence>
<reference evidence="2" key="2">
    <citation type="submission" date="2022-01" db="EMBL/GenBank/DDBJ databases">
        <title>Novel bile acid biosynthetic pathways are enriched in the microbiome of centenarians.</title>
        <authorList>
            <person name="Sato Y."/>
            <person name="Atarashi K."/>
            <person name="Plichta R.D."/>
            <person name="Arai Y."/>
            <person name="Sasajima S."/>
            <person name="Kearney M.S."/>
            <person name="Suda W."/>
            <person name="Takeshita K."/>
            <person name="Sasaki T."/>
            <person name="Okamoto S."/>
            <person name="Skelly N.A."/>
            <person name="Okamura Y."/>
            <person name="Vlamakis H."/>
            <person name="Li Y."/>
            <person name="Tanoue T."/>
            <person name="Takei H."/>
            <person name="Nittono H."/>
            <person name="Narushima S."/>
            <person name="Irie J."/>
            <person name="Itoh H."/>
            <person name="Moriya K."/>
            <person name="Sugiura Y."/>
            <person name="Suematsu M."/>
            <person name="Moritoki N."/>
            <person name="Shibata S."/>
            <person name="Littman R.D."/>
            <person name="Fischbach A.M."/>
            <person name="Uwamino Y."/>
            <person name="Inoue T."/>
            <person name="Honda A."/>
            <person name="Hattori M."/>
            <person name="Murai T."/>
            <person name="Xavier J.R."/>
            <person name="Hirose N."/>
            <person name="Honda K."/>
        </authorList>
    </citation>
    <scope>NUCLEOTIDE SEQUENCE</scope>
    <source>
        <strain evidence="2">CE91-St3</strain>
    </source>
</reference>
<keyword evidence="6" id="KW-1185">Reference proteome</keyword>
<evidence type="ECO:0000313" key="3">
    <source>
        <dbReference type="EMBL" id="MTU38234.1"/>
    </source>
</evidence>
<comment type="caution">
    <text evidence="4">The sequence shown here is derived from an EMBL/GenBank/DDBJ whole genome shotgun (WGS) entry which is preliminary data.</text>
</comment>
<dbReference type="Proteomes" id="UP000482671">
    <property type="component" value="Unassembled WGS sequence"/>
</dbReference>
<gene>
    <name evidence="2" type="ORF">CE91St3_07500</name>
    <name evidence="3" type="ORF">GMD82_01645</name>
    <name evidence="4" type="ORF">GMD92_05990</name>
    <name evidence="5" type="ORF">GME02_03530</name>
</gene>
<dbReference type="OrthoDB" id="9810477at2"/>
<feature type="domain" description="M23ase beta-sheet core" evidence="1">
    <location>
        <begin position="129"/>
        <end position="158"/>
    </location>
</feature>
<dbReference type="Pfam" id="PF01551">
    <property type="entry name" value="Peptidase_M23"/>
    <property type="match status" value="2"/>
</dbReference>
<evidence type="ECO:0000313" key="4">
    <source>
        <dbReference type="EMBL" id="MTU68630.1"/>
    </source>
</evidence>
<dbReference type="EMBL" id="WNDD01000003">
    <property type="protein sequence ID" value="MTV00747.1"/>
    <property type="molecule type" value="Genomic_DNA"/>
</dbReference>
<evidence type="ECO:0000313" key="2">
    <source>
        <dbReference type="EMBL" id="GKH70887.1"/>
    </source>
</evidence>
<dbReference type="AlphaFoldDB" id="A0A3R6DYP9"/>
<dbReference type="EMBL" id="WNDA01000007">
    <property type="protein sequence ID" value="MTU68630.1"/>
    <property type="molecule type" value="Genomic_DNA"/>
</dbReference>
<name>A0A3R6DYP9_9BACT</name>
<dbReference type="InterPro" id="IPR011055">
    <property type="entry name" value="Dup_hybrid_motif"/>
</dbReference>
<dbReference type="GO" id="GO:0004222">
    <property type="term" value="F:metalloendopeptidase activity"/>
    <property type="evidence" value="ECO:0007669"/>
    <property type="project" value="TreeGrafter"/>
</dbReference>
<organism evidence="4 7">
    <name type="scientific">Parabacteroides merdae</name>
    <dbReference type="NCBI Taxonomy" id="46503"/>
    <lineage>
        <taxon>Bacteria</taxon>
        <taxon>Pseudomonadati</taxon>
        <taxon>Bacteroidota</taxon>
        <taxon>Bacteroidia</taxon>
        <taxon>Bacteroidales</taxon>
        <taxon>Tannerellaceae</taxon>
        <taxon>Parabacteroides</taxon>
    </lineage>
</organism>
<dbReference type="Proteomes" id="UP001055114">
    <property type="component" value="Unassembled WGS sequence"/>
</dbReference>
<dbReference type="InterPro" id="IPR050570">
    <property type="entry name" value="Cell_wall_metabolism_enzyme"/>
</dbReference>
<reference evidence="6 7" key="1">
    <citation type="journal article" date="2019" name="Nat. Med.">
        <title>A library of human gut bacterial isolates paired with longitudinal multiomics data enables mechanistic microbiome research.</title>
        <authorList>
            <person name="Poyet M."/>
            <person name="Groussin M."/>
            <person name="Gibbons S.M."/>
            <person name="Avila-Pacheco J."/>
            <person name="Jiang X."/>
            <person name="Kearney S.M."/>
            <person name="Perrotta A.R."/>
            <person name="Berdy B."/>
            <person name="Zhao S."/>
            <person name="Lieberman T.D."/>
            <person name="Swanson P.K."/>
            <person name="Smith M."/>
            <person name="Roesemann S."/>
            <person name="Alexander J.E."/>
            <person name="Rich S.A."/>
            <person name="Livny J."/>
            <person name="Vlamakis H."/>
            <person name="Clish C."/>
            <person name="Bullock K."/>
            <person name="Deik A."/>
            <person name="Scott J."/>
            <person name="Pierce K.A."/>
            <person name="Xavier R.J."/>
            <person name="Alm E.J."/>
        </authorList>
    </citation>
    <scope>NUCLEOTIDE SEQUENCE [LARGE SCALE GENOMIC DNA]</scope>
    <source>
        <strain evidence="5 8">BIOML-A11</strain>
        <strain evidence="4 7">BIOML-A16</strain>
        <strain evidence="3 6">BIOML-A29</strain>
    </source>
</reference>
<dbReference type="Proteomes" id="UP000448908">
    <property type="component" value="Unassembled WGS sequence"/>
</dbReference>
<evidence type="ECO:0000259" key="1">
    <source>
        <dbReference type="Pfam" id="PF01551"/>
    </source>
</evidence>
<dbReference type="RefSeq" id="WP_005635941.1">
    <property type="nucleotide sequence ID" value="NZ_BAABYG010000001.1"/>
</dbReference>
<accession>A0A3R6DYP9</accession>
<dbReference type="PANTHER" id="PTHR21666:SF285">
    <property type="entry name" value="M23 FAMILY METALLOPEPTIDASE"/>
    <property type="match status" value="1"/>
</dbReference>
<dbReference type="SUPFAM" id="SSF51261">
    <property type="entry name" value="Duplicated hybrid motif"/>
    <property type="match status" value="1"/>
</dbReference>
<dbReference type="PANTHER" id="PTHR21666">
    <property type="entry name" value="PEPTIDASE-RELATED"/>
    <property type="match status" value="1"/>
</dbReference>
<dbReference type="GeneID" id="49204816"/>
<protein>
    <submittedName>
        <fullName evidence="2">Peptidase M23</fullName>
    </submittedName>
    <submittedName>
        <fullName evidence="4">Peptidoglycan DD-metalloendopeptidase family protein</fullName>
    </submittedName>
</protein>
<dbReference type="Gene3D" id="2.70.70.10">
    <property type="entry name" value="Glucose Permease (Domain IIA)"/>
    <property type="match status" value="1"/>
</dbReference>
<feature type="domain" description="M23ase beta-sheet core" evidence="1">
    <location>
        <begin position="43"/>
        <end position="106"/>
    </location>
</feature>
<evidence type="ECO:0000313" key="7">
    <source>
        <dbReference type="Proteomes" id="UP000448908"/>
    </source>
</evidence>
<dbReference type="InterPro" id="IPR016047">
    <property type="entry name" value="M23ase_b-sheet_dom"/>
</dbReference>
<evidence type="ECO:0000313" key="5">
    <source>
        <dbReference type="EMBL" id="MTV00747.1"/>
    </source>
</evidence>
<dbReference type="EMBL" id="WNCN01000002">
    <property type="protein sequence ID" value="MTU38234.1"/>
    <property type="molecule type" value="Genomic_DNA"/>
</dbReference>